<dbReference type="AlphaFoldDB" id="A0A6L9E830"/>
<gene>
    <name evidence="1" type="ORF">GTQ38_01990</name>
</gene>
<accession>A0A6L9E830</accession>
<reference evidence="1 2" key="1">
    <citation type="submission" date="2020-01" db="EMBL/GenBank/DDBJ databases">
        <title>Bacteria diversity of Porities sp.</title>
        <authorList>
            <person name="Wang G."/>
        </authorList>
    </citation>
    <scope>NUCLEOTIDE SEQUENCE [LARGE SCALE GENOMIC DNA]</scope>
    <source>
        <strain evidence="1 2">R33</strain>
    </source>
</reference>
<protein>
    <submittedName>
        <fullName evidence="1">Uncharacterized protein</fullName>
    </submittedName>
</protein>
<sequence length="512" mass="55014">MIRKYALYCFLTFTVGLCAQQGDEIPARKTQNGLFVIDFLPVEIPSTSASVTEDDMGLTGLHYNLDFNNFYTGLGIYGAVSGERGGFFTLGINAGYRAFLGQHFFLDAGVHFGGGGGAAAPDGGGAFILPHLSLGLNFNRFALTGGYSHINFFDGGKIRGEQLYLALQLPLKLQYASFADAGKSFAPGQLKSSTWDRKPRRMSFMLHLNNLSVQGDSQDILGVSLDDSTIRLAGFELNSYFGGNWLFFLKADGAYDGIPAGYMNILLGAGHHFSLNKNRTNILAKFGVGAGGGGGVDTQGGVLIYPDISLEQHLFSNLYLAVNKGFLMSPNSHFIASTLGFGLKYYSDFNGVKTDYELTRSRFKAFEIIVKQDVVLDADREMNPTENLFQISLQLNYLLSRNFYLAGQTSFANFGNAGAYAEGLVGPGLQTNYFMNNSVNLFAQVLGGGAGGGDISTGEGLVVKPSAGLNLKLSDQLALRAAAGYLTATNGDLSSVFGNLGLSYRLSFLNSR</sequence>
<dbReference type="EMBL" id="WXYO01000001">
    <property type="protein sequence ID" value="NAS10753.1"/>
    <property type="molecule type" value="Genomic_DNA"/>
</dbReference>
<evidence type="ECO:0000313" key="1">
    <source>
        <dbReference type="EMBL" id="NAS10753.1"/>
    </source>
</evidence>
<dbReference type="Proteomes" id="UP000475249">
    <property type="component" value="Unassembled WGS sequence"/>
</dbReference>
<comment type="caution">
    <text evidence="1">The sequence shown here is derived from an EMBL/GenBank/DDBJ whole genome shotgun (WGS) entry which is preliminary data.</text>
</comment>
<dbReference type="RefSeq" id="WP_161433544.1">
    <property type="nucleotide sequence ID" value="NZ_WXYO01000001.1"/>
</dbReference>
<organism evidence="1 2">
    <name type="scientific">Poritiphilus flavus</name>
    <dbReference type="NCBI Taxonomy" id="2697053"/>
    <lineage>
        <taxon>Bacteria</taxon>
        <taxon>Pseudomonadati</taxon>
        <taxon>Bacteroidota</taxon>
        <taxon>Flavobacteriia</taxon>
        <taxon>Flavobacteriales</taxon>
        <taxon>Flavobacteriaceae</taxon>
        <taxon>Poritiphilus</taxon>
    </lineage>
</organism>
<evidence type="ECO:0000313" key="2">
    <source>
        <dbReference type="Proteomes" id="UP000475249"/>
    </source>
</evidence>
<proteinExistence type="predicted"/>
<keyword evidence="2" id="KW-1185">Reference proteome</keyword>
<name>A0A6L9E830_9FLAO</name>